<feature type="domain" description="Pyrroloquinoline quinone-dependent pyranose dehydrogenase beta-propeller" evidence="1">
    <location>
        <begin position="68"/>
        <end position="284"/>
    </location>
</feature>
<protein>
    <submittedName>
        <fullName evidence="2">Sorbosone dehydrogenase family protein</fullName>
    </submittedName>
</protein>
<dbReference type="InterPro" id="IPR011042">
    <property type="entry name" value="6-blade_b-propeller_TolB-like"/>
</dbReference>
<proteinExistence type="predicted"/>
<dbReference type="OrthoDB" id="9811395at2"/>
<name>A0A444MSM4_9SPHI</name>
<dbReference type="EMBL" id="SBIW01000002">
    <property type="protein sequence ID" value="RWY55612.1"/>
    <property type="molecule type" value="Genomic_DNA"/>
</dbReference>
<dbReference type="SUPFAM" id="SSF50952">
    <property type="entry name" value="Soluble quinoprotein glucose dehydrogenase"/>
    <property type="match status" value="1"/>
</dbReference>
<gene>
    <name evidence="2" type="ORF">EPL05_04335</name>
</gene>
<dbReference type="RefSeq" id="WP_128532460.1">
    <property type="nucleotide sequence ID" value="NZ_SBIW01000002.1"/>
</dbReference>
<organism evidence="2 3">
    <name type="scientific">Mucilaginibacter gilvus</name>
    <dbReference type="NCBI Taxonomy" id="2305909"/>
    <lineage>
        <taxon>Bacteria</taxon>
        <taxon>Pseudomonadati</taxon>
        <taxon>Bacteroidota</taxon>
        <taxon>Sphingobacteriia</taxon>
        <taxon>Sphingobacteriales</taxon>
        <taxon>Sphingobacteriaceae</taxon>
        <taxon>Mucilaginibacter</taxon>
    </lineage>
</organism>
<comment type="caution">
    <text evidence="2">The sequence shown here is derived from an EMBL/GenBank/DDBJ whole genome shotgun (WGS) entry which is preliminary data.</text>
</comment>
<evidence type="ECO:0000259" key="1">
    <source>
        <dbReference type="Pfam" id="PF22807"/>
    </source>
</evidence>
<feature type="domain" description="Pyrroloquinoline quinone-dependent pyranose dehydrogenase beta-propeller" evidence="1">
    <location>
        <begin position="327"/>
        <end position="436"/>
    </location>
</feature>
<reference evidence="2 3" key="1">
    <citation type="submission" date="2019-01" db="EMBL/GenBank/DDBJ databases">
        <title>Mucilaginibacter antarcticum sp. nov., isolated from antarctic soil.</title>
        <authorList>
            <person name="Yan Y.-Q."/>
            <person name="Du Z.-J."/>
        </authorList>
    </citation>
    <scope>NUCLEOTIDE SEQUENCE [LARGE SCALE GENOMIC DNA]</scope>
    <source>
        <strain evidence="2 3">F01003</strain>
    </source>
</reference>
<evidence type="ECO:0000313" key="2">
    <source>
        <dbReference type="EMBL" id="RWY55612.1"/>
    </source>
</evidence>
<dbReference type="InterPro" id="IPR054539">
    <property type="entry name" value="Beta-prop_PDH"/>
</dbReference>
<evidence type="ECO:0000313" key="3">
    <source>
        <dbReference type="Proteomes" id="UP000286701"/>
    </source>
</evidence>
<keyword evidence="3" id="KW-1185">Reference proteome</keyword>
<sequence>MEARFIYIALIGTILSACSQNKPKTDPTKKDVVQTPEKQEVTLPAPFETKSVQSYCKVIGWPNGKTPVAPAGFSVSLFADSLKNPRNIYIAPNGDILVSEANTELKGIKKLGAKIIGAAGSQYLGKSANQITLLRDANGDGVPEVKTTFLDKLNQPYGMLIIGNSFYVANTDGLWKYDYKSGQTKIEGPGKMILSLPAGGYNNHWTRNLHSNANGAKIYISVGSGTNVADHGMEVEKRRADILEINPDGSGERIYASGLRNPAGIDLQPGTGVLYAVVNERDELGDELVPDYLTSVNDGGFYGWPWAYFGQHEDPRLKVKRPDMVKKTITPDFALGAHTASLGIAFYDGKKFPAKYNGGTFIGQHGSWNRSLLSGYKVTFLPFVNNKPGAKMEDFLTGFIANDAKKEVYGRPVGVTVAKDGSLLVADDAGNKIWRVAAK</sequence>
<dbReference type="AlphaFoldDB" id="A0A444MSM4"/>
<dbReference type="Gene3D" id="2.120.10.30">
    <property type="entry name" value="TolB, C-terminal domain"/>
    <property type="match status" value="1"/>
</dbReference>
<dbReference type="PANTHER" id="PTHR19328:SF55">
    <property type="entry name" value="BLR6566 PROTEIN"/>
    <property type="match status" value="1"/>
</dbReference>
<accession>A0A444MSM4</accession>
<dbReference type="Proteomes" id="UP000286701">
    <property type="component" value="Unassembled WGS sequence"/>
</dbReference>
<dbReference type="InterPro" id="IPR011041">
    <property type="entry name" value="Quinoprot_gluc/sorb_DH_b-prop"/>
</dbReference>
<dbReference type="PANTHER" id="PTHR19328">
    <property type="entry name" value="HEDGEHOG-INTERACTING PROTEIN"/>
    <property type="match status" value="1"/>
</dbReference>
<dbReference type="PROSITE" id="PS51257">
    <property type="entry name" value="PROKAR_LIPOPROTEIN"/>
    <property type="match status" value="1"/>
</dbReference>
<dbReference type="Pfam" id="PF22807">
    <property type="entry name" value="TrAA12"/>
    <property type="match status" value="2"/>
</dbReference>